<reference evidence="1 2" key="1">
    <citation type="submission" date="2018-02" db="EMBL/GenBank/DDBJ databases">
        <title>Discovery of a pederin family compound in a non-symbiotic bloom-forming cyanobacterium.</title>
        <authorList>
            <person name="Kust A."/>
            <person name="Mares J."/>
            <person name="Jokela J."/>
            <person name="Urajova P."/>
            <person name="Hajek J."/>
            <person name="Saurav K."/>
            <person name="Voracova K."/>
            <person name="Fewer D.P."/>
            <person name="Haapaniemi E."/>
            <person name="Permi P."/>
            <person name="Rehakova K."/>
            <person name="Sivonen K."/>
            <person name="Hrouzek P."/>
        </authorList>
    </citation>
    <scope>NUCLEOTIDE SEQUENCE [LARGE SCALE GENOMIC DNA]</scope>
    <source>
        <strain evidence="1 2">CHARLIE-1</strain>
    </source>
</reference>
<dbReference type="EMBL" id="PGEM01000025">
    <property type="protein sequence ID" value="PPJ64509.1"/>
    <property type="molecule type" value="Genomic_DNA"/>
</dbReference>
<evidence type="ECO:0000313" key="1">
    <source>
        <dbReference type="EMBL" id="PPJ64509.1"/>
    </source>
</evidence>
<proteinExistence type="predicted"/>
<dbReference type="RefSeq" id="WP_104386575.1">
    <property type="nucleotide sequence ID" value="NZ_PGEM01000025.1"/>
</dbReference>
<protein>
    <recommendedName>
        <fullName evidence="3">HEPN domain-containing protein</fullName>
    </recommendedName>
</protein>
<dbReference type="OrthoDB" id="1493607at2"/>
<comment type="caution">
    <text evidence="1">The sequence shown here is derived from an EMBL/GenBank/DDBJ whole genome shotgun (WGS) entry which is preliminary data.</text>
</comment>
<dbReference type="Gene3D" id="1.20.120.330">
    <property type="entry name" value="Nucleotidyltransferases domain 2"/>
    <property type="match status" value="1"/>
</dbReference>
<dbReference type="AlphaFoldDB" id="A0A2S6CXR6"/>
<dbReference type="Proteomes" id="UP000239589">
    <property type="component" value="Unassembled WGS sequence"/>
</dbReference>
<evidence type="ECO:0000313" key="2">
    <source>
        <dbReference type="Proteomes" id="UP000239589"/>
    </source>
</evidence>
<accession>A0A2S6CXR6</accession>
<sequence>MDTYHRKCQLGASRRRLEDAETLHKQKRWTGAIYLGGYAVECALKSLICYEQRKNHFKETTVFQKIQGASLHNLTNLLNELESIKRSIQLDRRGIYKPAWNLVSSVWLNDELRYSNRDGDEKESEEFIEAVKILHRFFLAKQNEAS</sequence>
<keyword evidence="2" id="KW-1185">Reference proteome</keyword>
<gene>
    <name evidence="1" type="ORF">CUN59_03730</name>
</gene>
<name>A0A2S6CXR6_9CYAN</name>
<organism evidence="1 2">
    <name type="scientific">Cuspidothrix issatschenkoi CHARLIE-1</name>
    <dbReference type="NCBI Taxonomy" id="2052836"/>
    <lineage>
        <taxon>Bacteria</taxon>
        <taxon>Bacillati</taxon>
        <taxon>Cyanobacteriota</taxon>
        <taxon>Cyanophyceae</taxon>
        <taxon>Nostocales</taxon>
        <taxon>Aphanizomenonaceae</taxon>
        <taxon>Cuspidothrix</taxon>
    </lineage>
</organism>
<evidence type="ECO:0008006" key="3">
    <source>
        <dbReference type="Google" id="ProtNLM"/>
    </source>
</evidence>